<dbReference type="AlphaFoldDB" id="A0A165DJP1"/>
<dbReference type="Proteomes" id="UP000076871">
    <property type="component" value="Unassembled WGS sequence"/>
</dbReference>
<evidence type="ECO:0000259" key="2">
    <source>
        <dbReference type="PROSITE" id="PS50097"/>
    </source>
</evidence>
<dbReference type="InterPro" id="IPR011333">
    <property type="entry name" value="SKP1/BTB/POZ_sf"/>
</dbReference>
<name>A0A165DJP1_9APHY</name>
<dbReference type="RefSeq" id="XP_040762772.1">
    <property type="nucleotide sequence ID" value="XM_040901694.1"/>
</dbReference>
<sequence length="520" mass="58010">MNLNDSHQFSLAAAPFDRRDADIVLRTPDNVDFHLHKAILCIASNFFDGMFNIPQPDESCQYEIHHESGIPIVCVSERSLTLDSLLRFCYPSTDPSLKDEELMADVLAAAQKYDMEDVERRIKKSMLVSILYPPSNIPLAPKIVTAYAVAVRLGLEDVACAAAVASISTITFPYVPALDKVSSGALHRLLEFRRRGLAEIGSYSFCTPLEPPAGDDNPDKQSDSGLSAETSATAPGYEDGGKGVIAHNMSTQFCHESAGVTIQSSDNVIFKVFRTILALGSPVLIRKADDVLASPDSSQIVSIDEDSKTLHMLLQLLYPMEEPEVPDLSSAVAVYMASCKYEVLVAKAFAKRQFREHIRDDPLRTYFMASKMGWAEEMREAAHFSLFVEQDKWVPEMEDVPAAVYRQLLDYRLDCQRAIYRRSAIDINGWKTHTSLRQPMHWSNSKLYGADRSSWEVDRILPSIHDKLSTSVFRSESEAVIAMACGHSSTSDDSRNKFLRTAEAVQTELDELLIKIQINL</sequence>
<feature type="domain" description="BTB" evidence="2">
    <location>
        <begin position="21"/>
        <end position="90"/>
    </location>
</feature>
<dbReference type="InterPro" id="IPR044714">
    <property type="entry name" value="AtSIBP1-like"/>
</dbReference>
<feature type="compositionally biased region" description="Polar residues" evidence="1">
    <location>
        <begin position="223"/>
        <end position="233"/>
    </location>
</feature>
<evidence type="ECO:0000313" key="3">
    <source>
        <dbReference type="EMBL" id="KZT05032.1"/>
    </source>
</evidence>
<dbReference type="CDD" id="cd18186">
    <property type="entry name" value="BTB_POZ_ZBTB_KLHL-like"/>
    <property type="match status" value="1"/>
</dbReference>
<keyword evidence="4" id="KW-1185">Reference proteome</keyword>
<reference evidence="3 4" key="1">
    <citation type="journal article" date="2016" name="Mol. Biol. Evol.">
        <title>Comparative Genomics of Early-Diverging Mushroom-Forming Fungi Provides Insights into the Origins of Lignocellulose Decay Capabilities.</title>
        <authorList>
            <person name="Nagy L.G."/>
            <person name="Riley R."/>
            <person name="Tritt A."/>
            <person name="Adam C."/>
            <person name="Daum C."/>
            <person name="Floudas D."/>
            <person name="Sun H."/>
            <person name="Yadav J.S."/>
            <person name="Pangilinan J."/>
            <person name="Larsson K.H."/>
            <person name="Matsuura K."/>
            <person name="Barry K."/>
            <person name="Labutti K."/>
            <person name="Kuo R."/>
            <person name="Ohm R.A."/>
            <person name="Bhattacharya S.S."/>
            <person name="Shirouzu T."/>
            <person name="Yoshinaga Y."/>
            <person name="Martin F.M."/>
            <person name="Grigoriev I.V."/>
            <person name="Hibbett D.S."/>
        </authorList>
    </citation>
    <scope>NUCLEOTIDE SEQUENCE [LARGE SCALE GENOMIC DNA]</scope>
    <source>
        <strain evidence="3 4">93-53</strain>
    </source>
</reference>
<dbReference type="GeneID" id="63818726"/>
<proteinExistence type="predicted"/>
<organism evidence="3 4">
    <name type="scientific">Laetiporus sulphureus 93-53</name>
    <dbReference type="NCBI Taxonomy" id="1314785"/>
    <lineage>
        <taxon>Eukaryota</taxon>
        <taxon>Fungi</taxon>
        <taxon>Dikarya</taxon>
        <taxon>Basidiomycota</taxon>
        <taxon>Agaricomycotina</taxon>
        <taxon>Agaricomycetes</taxon>
        <taxon>Polyporales</taxon>
        <taxon>Laetiporus</taxon>
    </lineage>
</organism>
<dbReference type="PANTHER" id="PTHR46672:SF1">
    <property type="entry name" value="OS08G0103600 PROTEIN"/>
    <property type="match status" value="1"/>
</dbReference>
<evidence type="ECO:0000256" key="1">
    <source>
        <dbReference type="SAM" id="MobiDB-lite"/>
    </source>
</evidence>
<evidence type="ECO:0000313" key="4">
    <source>
        <dbReference type="Proteomes" id="UP000076871"/>
    </source>
</evidence>
<dbReference type="Gene3D" id="3.30.710.10">
    <property type="entry name" value="Potassium Channel Kv1.1, Chain A"/>
    <property type="match status" value="2"/>
</dbReference>
<dbReference type="InParanoid" id="A0A165DJP1"/>
<protein>
    <recommendedName>
        <fullName evidence="2">BTB domain-containing protein</fullName>
    </recommendedName>
</protein>
<dbReference type="SMART" id="SM00225">
    <property type="entry name" value="BTB"/>
    <property type="match status" value="2"/>
</dbReference>
<gene>
    <name evidence="3" type="ORF">LAESUDRAFT_239915</name>
</gene>
<dbReference type="STRING" id="1314785.A0A165DJP1"/>
<accession>A0A165DJP1</accession>
<feature type="region of interest" description="Disordered" evidence="1">
    <location>
        <begin position="209"/>
        <end position="239"/>
    </location>
</feature>
<dbReference type="PANTHER" id="PTHR46672">
    <property type="entry name" value="OS08G0495500 PROTEIN-RELATED"/>
    <property type="match status" value="1"/>
</dbReference>
<dbReference type="InterPro" id="IPR000210">
    <property type="entry name" value="BTB/POZ_dom"/>
</dbReference>
<dbReference type="Pfam" id="PF00651">
    <property type="entry name" value="BTB"/>
    <property type="match status" value="1"/>
</dbReference>
<dbReference type="EMBL" id="KV427632">
    <property type="protein sequence ID" value="KZT05032.1"/>
    <property type="molecule type" value="Genomic_DNA"/>
</dbReference>
<dbReference type="PROSITE" id="PS50097">
    <property type="entry name" value="BTB"/>
    <property type="match status" value="1"/>
</dbReference>
<dbReference type="OrthoDB" id="3357985at2759"/>
<dbReference type="SUPFAM" id="SSF54695">
    <property type="entry name" value="POZ domain"/>
    <property type="match status" value="1"/>
</dbReference>